<organism evidence="3 4">
    <name type="scientific">Paraburkholderia caribensis</name>
    <dbReference type="NCBI Taxonomy" id="75105"/>
    <lineage>
        <taxon>Bacteria</taxon>
        <taxon>Pseudomonadati</taxon>
        <taxon>Pseudomonadota</taxon>
        <taxon>Betaproteobacteria</taxon>
        <taxon>Burkholderiales</taxon>
        <taxon>Burkholderiaceae</taxon>
        <taxon>Paraburkholderia</taxon>
    </lineage>
</organism>
<dbReference type="EMBL" id="CP015958">
    <property type="protein sequence ID" value="QLB62593.1"/>
    <property type="molecule type" value="Genomic_DNA"/>
</dbReference>
<dbReference type="RefSeq" id="WP_107201926.1">
    <property type="nucleotide sequence ID" value="NZ_CP015958.1"/>
</dbReference>
<dbReference type="InterPro" id="IPR027417">
    <property type="entry name" value="P-loop_NTPase"/>
</dbReference>
<dbReference type="AlphaFoldDB" id="A0A9Q6S111"/>
<evidence type="ECO:0000313" key="4">
    <source>
        <dbReference type="Proteomes" id="UP000509548"/>
    </source>
</evidence>
<proteinExistence type="predicted"/>
<dbReference type="SMART" id="SM00382">
    <property type="entry name" value="AAA"/>
    <property type="match status" value="1"/>
</dbReference>
<evidence type="ECO:0000313" key="5">
    <source>
        <dbReference type="Proteomes" id="UP001462961"/>
    </source>
</evidence>
<dbReference type="Proteomes" id="UP001462961">
    <property type="component" value="Unassembled WGS sequence"/>
</dbReference>
<feature type="domain" description="AAA+ ATPase" evidence="1">
    <location>
        <begin position="73"/>
        <end position="248"/>
    </location>
</feature>
<dbReference type="Pfam" id="PF13481">
    <property type="entry name" value="AAA_25"/>
    <property type="match status" value="1"/>
</dbReference>
<evidence type="ECO:0000313" key="3">
    <source>
        <dbReference type="EMBL" id="QLB62593.1"/>
    </source>
</evidence>
<protein>
    <submittedName>
        <fullName evidence="2">AAA family ATPase</fullName>
    </submittedName>
</protein>
<evidence type="ECO:0000313" key="2">
    <source>
        <dbReference type="EMBL" id="MEO1755364.1"/>
    </source>
</evidence>
<evidence type="ECO:0000259" key="1">
    <source>
        <dbReference type="SMART" id="SM00382"/>
    </source>
</evidence>
<sequence>MSAQSPLADVDFDGLLEQSARAKRVRPPEIQKELDKFFSKAKTVPTGPSALLTRASDIVPTAIKWLWPGWLPEGKLTLLAGSPGTGKTTLALALTATITTGGVWPDGGACERAGDVLIWSGEDDPSDTLVPRLIAAGANLDRVHFIRSVCDESGEIQPFDPSRDVPLLAERLAGMDGVRLLVVDPIVSAVSGDAHRVNDVRRNLQALVDMAASHQCGVLGITHFSKGTKGSSPAERVIGSQAFVALARMVLVAGKDEAAERRILARAKSNIAPDDGGISYALEMADAKGIQASRVVWGEMVDGSAREILGDVEQQDEERGPRQEAKDFLRGLLADGPVNAKELRRDTDQAGFSWATIFRAGQELGVEKRKLGMKEGWLWALPKISS</sequence>
<name>A0A9Q6S111_9BURK</name>
<dbReference type="Proteomes" id="UP000509548">
    <property type="component" value="Chromosome 1"/>
</dbReference>
<gene>
    <name evidence="3" type="ORF">A9O66_09485</name>
    <name evidence="2" type="ORF">VOI32_15660</name>
</gene>
<reference evidence="3" key="2">
    <citation type="submission" date="2016-06" db="EMBL/GenBank/DDBJ databases">
        <authorList>
            <person name="Huang P."/>
            <person name="Jiang X."/>
            <person name="Liu X."/>
        </authorList>
    </citation>
    <scope>NUCLEOTIDE SEQUENCE</scope>
    <source>
        <strain evidence="3">852011</strain>
    </source>
</reference>
<dbReference type="Gene3D" id="3.40.50.300">
    <property type="entry name" value="P-loop containing nucleotide triphosphate hydrolases"/>
    <property type="match status" value="1"/>
</dbReference>
<dbReference type="InterPro" id="IPR003593">
    <property type="entry name" value="AAA+_ATPase"/>
</dbReference>
<keyword evidence="5" id="KW-1185">Reference proteome</keyword>
<dbReference type="EMBL" id="JAYLVJ010000017">
    <property type="protein sequence ID" value="MEO1755364.1"/>
    <property type="molecule type" value="Genomic_DNA"/>
</dbReference>
<reference evidence="2 5" key="3">
    <citation type="submission" date="2024-01" db="EMBL/GenBank/DDBJ databases">
        <title>The diversity of rhizobia nodulating Mimosa spp. in eleven states of Brazil covering several biomes is determined by host plant, location, and edaphic factors.</title>
        <authorList>
            <person name="Rouws L."/>
            <person name="Barauna A."/>
            <person name="Beukes C."/>
            <person name="De Faria S.M."/>
            <person name="Gross E."/>
            <person name="Dos Reis Junior F.B."/>
            <person name="Simon M."/>
            <person name="Maluk M."/>
            <person name="Odee D.W."/>
            <person name="Kenicer G."/>
            <person name="Young J.P.W."/>
            <person name="Reis V.M."/>
            <person name="Zilli J."/>
            <person name="James E.K."/>
        </authorList>
    </citation>
    <scope>NUCLEOTIDE SEQUENCE [LARGE SCALE GENOMIC DNA]</scope>
    <source>
        <strain evidence="2 5">JHI1651</strain>
    </source>
</reference>
<accession>A0A9Q6S111</accession>
<reference evidence="3 4" key="1">
    <citation type="journal article" date="2014" name="Genome Announc.">
        <title>Draft Genome Sequence of the Haloacid-Degrading Burkholderia caribensis Strain MBA4.</title>
        <authorList>
            <person name="Pan Y."/>
            <person name="Kong K.F."/>
            <person name="Tsang J.S."/>
        </authorList>
    </citation>
    <scope>NUCLEOTIDE SEQUENCE [LARGE SCALE GENOMIC DNA]</scope>
    <source>
        <strain evidence="3 4">852011</strain>
    </source>
</reference>
<dbReference type="SUPFAM" id="SSF52540">
    <property type="entry name" value="P-loop containing nucleoside triphosphate hydrolases"/>
    <property type="match status" value="1"/>
</dbReference>